<gene>
    <name evidence="1" type="ORF">F3168_07170</name>
</gene>
<sequence>MRLTNLADYAVVVMTAAAREPGVRLSAARVADVTGIPAPTVAKLMGTLARGGLLTASRGVAGGFSLALRPAAISVAAIVEAVDGPIALTNCQAGETSNCAIEGHCGVRGHWGPINRAVRDALAAVTLADLLQPAVQTAGPVPAAVCATEKVEA</sequence>
<dbReference type="NCBIfam" id="TIGR02944">
    <property type="entry name" value="suf_reg_Xantho"/>
    <property type="match status" value="1"/>
</dbReference>
<proteinExistence type="predicted"/>
<keyword evidence="2" id="KW-1185">Reference proteome</keyword>
<evidence type="ECO:0000313" key="2">
    <source>
        <dbReference type="Proteomes" id="UP000481327"/>
    </source>
</evidence>
<dbReference type="PROSITE" id="PS51197">
    <property type="entry name" value="HTH_RRF2_2"/>
    <property type="match status" value="1"/>
</dbReference>
<comment type="caution">
    <text evidence="1">The sequence shown here is derived from an EMBL/GenBank/DDBJ whole genome shotgun (WGS) entry which is preliminary data.</text>
</comment>
<dbReference type="InterPro" id="IPR030489">
    <property type="entry name" value="TR_Rrf2-type_CS"/>
</dbReference>
<dbReference type="InterPro" id="IPR036388">
    <property type="entry name" value="WH-like_DNA-bd_sf"/>
</dbReference>
<dbReference type="Gene3D" id="1.10.10.10">
    <property type="entry name" value="Winged helix-like DNA-binding domain superfamily/Winged helix DNA-binding domain"/>
    <property type="match status" value="1"/>
</dbReference>
<protein>
    <submittedName>
        <fullName evidence="1">SUF system Fe-S cluster assembly regulator</fullName>
    </submittedName>
</protein>
<dbReference type="PANTHER" id="PTHR33221">
    <property type="entry name" value="WINGED HELIX-TURN-HELIX TRANSCRIPTIONAL REGULATOR, RRF2 FAMILY"/>
    <property type="match status" value="1"/>
</dbReference>
<reference evidence="1 2" key="1">
    <citation type="submission" date="2019-09" db="EMBL/GenBank/DDBJ databases">
        <title>Polymorphobacter sp. isolated from a lake in China.</title>
        <authorList>
            <person name="Liu Z."/>
        </authorList>
    </citation>
    <scope>NUCLEOTIDE SEQUENCE [LARGE SCALE GENOMIC DNA]</scope>
    <source>
        <strain evidence="1 2">D40P</strain>
    </source>
</reference>
<dbReference type="GO" id="GO:0005829">
    <property type="term" value="C:cytosol"/>
    <property type="evidence" value="ECO:0007669"/>
    <property type="project" value="TreeGrafter"/>
</dbReference>
<dbReference type="InterPro" id="IPR014290">
    <property type="entry name" value="SUF_FeS_clus_asmbl_reg"/>
</dbReference>
<name>A0A7C9GUM4_9SPHN</name>
<dbReference type="PROSITE" id="PS01332">
    <property type="entry name" value="HTH_RRF2_1"/>
    <property type="match status" value="1"/>
</dbReference>
<evidence type="ECO:0000313" key="1">
    <source>
        <dbReference type="EMBL" id="MQT17038.1"/>
    </source>
</evidence>
<dbReference type="NCBIfam" id="TIGR00738">
    <property type="entry name" value="rrf2_super"/>
    <property type="match status" value="1"/>
</dbReference>
<dbReference type="Pfam" id="PF02082">
    <property type="entry name" value="Rrf2"/>
    <property type="match status" value="1"/>
</dbReference>
<dbReference type="EMBL" id="WIOL01000002">
    <property type="protein sequence ID" value="MQT17038.1"/>
    <property type="molecule type" value="Genomic_DNA"/>
</dbReference>
<dbReference type="Proteomes" id="UP000481327">
    <property type="component" value="Unassembled WGS sequence"/>
</dbReference>
<accession>A0A7C9GUM4</accession>
<dbReference type="InterPro" id="IPR000944">
    <property type="entry name" value="Tscrpt_reg_Rrf2"/>
</dbReference>
<organism evidence="1 2">
    <name type="scientific">Sandarakinorhabdus fusca</name>
    <dbReference type="NCBI Taxonomy" id="1439888"/>
    <lineage>
        <taxon>Bacteria</taxon>
        <taxon>Pseudomonadati</taxon>
        <taxon>Pseudomonadota</taxon>
        <taxon>Alphaproteobacteria</taxon>
        <taxon>Sphingomonadales</taxon>
        <taxon>Sphingosinicellaceae</taxon>
        <taxon>Sandarakinorhabdus</taxon>
    </lineage>
</organism>
<dbReference type="InterPro" id="IPR036390">
    <property type="entry name" value="WH_DNA-bd_sf"/>
</dbReference>
<dbReference type="SUPFAM" id="SSF46785">
    <property type="entry name" value="Winged helix' DNA-binding domain"/>
    <property type="match status" value="1"/>
</dbReference>
<dbReference type="AlphaFoldDB" id="A0A7C9GUM4"/>
<dbReference type="GO" id="GO:0003700">
    <property type="term" value="F:DNA-binding transcription factor activity"/>
    <property type="evidence" value="ECO:0007669"/>
    <property type="project" value="TreeGrafter"/>
</dbReference>
<dbReference type="PANTHER" id="PTHR33221:SF2">
    <property type="entry name" value="TRANSCRIPTIONAL REGULATOR"/>
    <property type="match status" value="1"/>
</dbReference>